<dbReference type="InterPro" id="IPR022770">
    <property type="entry name" value="IucA/IucC-like_C"/>
</dbReference>
<feature type="domain" description="Aerobactin siderophore biosynthesis IucA/IucC-like C-terminal" evidence="1">
    <location>
        <begin position="83"/>
        <end position="226"/>
    </location>
</feature>
<evidence type="ECO:0000259" key="1">
    <source>
        <dbReference type="Pfam" id="PF06276"/>
    </source>
</evidence>
<evidence type="ECO:0000313" key="4">
    <source>
        <dbReference type="EMBL" id="CNL58654.1"/>
    </source>
</evidence>
<dbReference type="EMBL" id="CQEH01000020">
    <property type="protein sequence ID" value="CNL53985.1"/>
    <property type="molecule type" value="Genomic_DNA"/>
</dbReference>
<reference evidence="4 6" key="1">
    <citation type="submission" date="2015-03" db="EMBL/GenBank/DDBJ databases">
        <authorList>
            <person name="Murphy D."/>
        </authorList>
    </citation>
    <scope>NUCLEOTIDE SEQUENCE [LARGE SCALE GENOMIC DNA]</scope>
    <source>
        <strain evidence="4 6">IP06005</strain>
    </source>
</reference>
<dbReference type="STRING" id="1453495.AT01_1816"/>
<dbReference type="NCBIfam" id="TIGR03951">
    <property type="entry name" value="Fe_III_red_FhuF"/>
    <property type="match status" value="1"/>
</dbReference>
<dbReference type="GO" id="GO:0051537">
    <property type="term" value="F:2 iron, 2 sulfur cluster binding"/>
    <property type="evidence" value="ECO:0007669"/>
    <property type="project" value="InterPro"/>
</dbReference>
<dbReference type="EMBL" id="CQEJ01000023">
    <property type="protein sequence ID" value="CNL58654.1"/>
    <property type="molecule type" value="Genomic_DNA"/>
</dbReference>
<dbReference type="Proteomes" id="UP000038647">
    <property type="component" value="Unassembled WGS sequence"/>
</dbReference>
<organism evidence="4 6">
    <name type="scientific">Yersinia aldovae</name>
    <dbReference type="NCBI Taxonomy" id="29483"/>
    <lineage>
        <taxon>Bacteria</taxon>
        <taxon>Pseudomonadati</taxon>
        <taxon>Pseudomonadota</taxon>
        <taxon>Gammaproteobacteria</taxon>
        <taxon>Enterobacterales</taxon>
        <taxon>Yersiniaceae</taxon>
        <taxon>Yersinia</taxon>
    </lineage>
</organism>
<evidence type="ECO:0000259" key="2">
    <source>
        <dbReference type="Pfam" id="PF11575"/>
    </source>
</evidence>
<dbReference type="OrthoDB" id="5918327at2"/>
<keyword evidence="5" id="KW-1185">Reference proteome</keyword>
<dbReference type="InterPro" id="IPR008090">
    <property type="entry name" value="Fe_iron_reduct"/>
</dbReference>
<dbReference type="AlphaFoldDB" id="A0A0T9UPN2"/>
<dbReference type="NCBIfam" id="NF007932">
    <property type="entry name" value="PRK10647.1"/>
    <property type="match status" value="1"/>
</dbReference>
<proteinExistence type="predicted"/>
<dbReference type="GO" id="GO:0003824">
    <property type="term" value="F:catalytic activity"/>
    <property type="evidence" value="ECO:0007669"/>
    <property type="project" value="UniProtKB-ARBA"/>
</dbReference>
<name>A0A0T9UPN2_YERAL</name>
<protein>
    <submittedName>
        <fullName evidence="4">Ferric hydroximate transport ferric iron reductase</fullName>
    </submittedName>
</protein>
<dbReference type="PRINTS" id="PR01714">
    <property type="entry name" value="2FE2SRDCTASE"/>
</dbReference>
<dbReference type="InterPro" id="IPR024726">
    <property type="entry name" value="FhuF_C"/>
</dbReference>
<dbReference type="RefSeq" id="WP_042839934.1">
    <property type="nucleotide sequence ID" value="NZ_CABHPY010000051.1"/>
</dbReference>
<gene>
    <name evidence="4" type="primary">fhuF</name>
    <name evidence="4" type="ORF">ERS137965_03449</name>
    <name evidence="3" type="ORF">ERS137966_03518</name>
</gene>
<evidence type="ECO:0000313" key="3">
    <source>
        <dbReference type="EMBL" id="CNL53985.1"/>
    </source>
</evidence>
<dbReference type="eggNOG" id="COG4114">
    <property type="taxonomic scope" value="Bacteria"/>
</dbReference>
<dbReference type="Pfam" id="PF06276">
    <property type="entry name" value="FhuF"/>
    <property type="match status" value="1"/>
</dbReference>
<evidence type="ECO:0000313" key="5">
    <source>
        <dbReference type="Proteomes" id="UP000038647"/>
    </source>
</evidence>
<dbReference type="Pfam" id="PF11575">
    <property type="entry name" value="FhuF_C"/>
    <property type="match status" value="1"/>
</dbReference>
<evidence type="ECO:0000313" key="6">
    <source>
        <dbReference type="Proteomes" id="UP000041595"/>
    </source>
</evidence>
<feature type="domain" description="Ferric siderophore reductase C-terminal" evidence="2">
    <location>
        <begin position="230"/>
        <end position="250"/>
    </location>
</feature>
<reference evidence="3 5" key="2">
    <citation type="submission" date="2015-03" db="EMBL/GenBank/DDBJ databases">
        <authorList>
            <consortium name="Pathogen Informatics"/>
            <person name="Murphy D."/>
        </authorList>
    </citation>
    <scope>NUCLEOTIDE SEQUENCE [LARGE SCALE GENOMIC DNA]</scope>
    <source>
        <strain evidence="3 5">IP08791</strain>
    </source>
</reference>
<dbReference type="Proteomes" id="UP000041595">
    <property type="component" value="Unassembled WGS sequence"/>
</dbReference>
<accession>A0A0T9UPN2</accession>
<sequence>MSNTDNLITPSPVGVRADIAQLFEQTFAHFSVTFKVDSYNIPSKSMSFNHWSNDDKFPSLMEIYKNEYYGSNNIKPNQKALYSLWTQWYFGLVIPPMMLLLMEYPQEIDSDCRNFKVAFHDSGRPDIIYYQLKWKDQGAENLLERYYALINNHVIPIANKIESYQGINGRLLWNNIGYLMYWYLSEFKKRMKEDVYQAVIQGLFMTMILPDGRENPLYRTVILRNGTLQRRSCCQRNKLPGVGNCHDCPLEIML</sequence>